<accession>A0A975TUI0</accession>
<proteinExistence type="predicted"/>
<dbReference type="EMBL" id="JAIMBW010000001">
    <property type="protein sequence ID" value="MBY4894883.1"/>
    <property type="molecule type" value="Genomic_DNA"/>
</dbReference>
<dbReference type="Proteomes" id="UP000693972">
    <property type="component" value="Unassembled WGS sequence"/>
</dbReference>
<keyword evidence="1" id="KW-0732">Signal</keyword>
<protein>
    <submittedName>
        <fullName evidence="2">Uncharacterized protein</fullName>
    </submittedName>
</protein>
<feature type="chain" id="PRO_5037883083" evidence="1">
    <location>
        <begin position="29"/>
        <end position="110"/>
    </location>
</feature>
<reference evidence="2 3" key="1">
    <citation type="submission" date="2021-07" db="EMBL/GenBank/DDBJ databases">
        <title>Karlodiniumbacter phycospheric gen. nov., sp. nov., a phycosphere bacterium isolated from karlodinium veneficum.</title>
        <authorList>
            <person name="Peng Y."/>
            <person name="Jiang L."/>
            <person name="Lee J."/>
        </authorList>
    </citation>
    <scope>NUCLEOTIDE SEQUENCE</scope>
    <source>
        <strain evidence="2 3">N5</strain>
    </source>
</reference>
<evidence type="ECO:0000313" key="2">
    <source>
        <dbReference type="EMBL" id="QXL87505.1"/>
    </source>
</evidence>
<feature type="signal peptide" evidence="1">
    <location>
        <begin position="1"/>
        <end position="28"/>
    </location>
</feature>
<evidence type="ECO:0000256" key="1">
    <source>
        <dbReference type="SAM" id="SignalP"/>
    </source>
</evidence>
<dbReference type="RefSeq" id="WP_257894376.1">
    <property type="nucleotide sequence ID" value="NZ_JAIMBW010000001.1"/>
</dbReference>
<dbReference type="EMBL" id="CP078073">
    <property type="protein sequence ID" value="QXL87505.1"/>
    <property type="molecule type" value="Genomic_DNA"/>
</dbReference>
<name>A0A975TUI0_9RHOB</name>
<dbReference type="AlphaFoldDB" id="A0A975TUI0"/>
<keyword evidence="3" id="KW-1185">Reference proteome</keyword>
<gene>
    <name evidence="2" type="ORF">KUL25_19160</name>
</gene>
<sequence>MKRIASNTKFALGAWVVLAVLTAMPANAQNRGLQMLCADRSIIVGELTGRYGEQVHGMGLAHQNRIVEVYVSEETGSWTITVTSADGTTCLMAAGQHFAQMPPAIPGEDL</sequence>
<organism evidence="2">
    <name type="scientific">Gymnodinialimonas phycosphaerae</name>
    <dbReference type="NCBI Taxonomy" id="2841589"/>
    <lineage>
        <taxon>Bacteria</taxon>
        <taxon>Pseudomonadati</taxon>
        <taxon>Pseudomonadota</taxon>
        <taxon>Alphaproteobacteria</taxon>
        <taxon>Rhodobacterales</taxon>
        <taxon>Paracoccaceae</taxon>
        <taxon>Gymnodinialimonas</taxon>
    </lineage>
</organism>
<evidence type="ECO:0000313" key="3">
    <source>
        <dbReference type="Proteomes" id="UP000693972"/>
    </source>
</evidence>